<evidence type="ECO:0000256" key="4">
    <source>
        <dbReference type="ARBA" id="ARBA00022989"/>
    </source>
</evidence>
<comment type="subcellular location">
    <subcellularLocation>
        <location evidence="1">Membrane</location>
        <topology evidence="1">Single-pass type I membrane protein</topology>
    </subcellularLocation>
</comment>
<keyword evidence="8" id="KW-0393">Immunoglobulin domain</keyword>
<reference evidence="12" key="2">
    <citation type="submission" date="2025-09" db="UniProtKB">
        <authorList>
            <consortium name="Ensembl"/>
        </authorList>
    </citation>
    <scope>IDENTIFICATION</scope>
</reference>
<sequence>MNRLGREFPAFYCLLLLCLLKGCTCQYYTTTTVGSDVSLTCTYAIWKYGRLPFCWARGSTSAFGCNNEVLKSDGTSVNSRLSWRYDLRGNLGNGDASLTIAQVQEGDSGKYICRVEIPGWFNDQEVETTLNVVPGILIMQ</sequence>
<evidence type="ECO:0000256" key="1">
    <source>
        <dbReference type="ARBA" id="ARBA00004479"/>
    </source>
</evidence>
<feature type="signal peptide" evidence="10">
    <location>
        <begin position="1"/>
        <end position="25"/>
    </location>
</feature>
<dbReference type="InterPro" id="IPR013106">
    <property type="entry name" value="Ig_V-set"/>
</dbReference>
<dbReference type="Ensembl" id="ENSPMET00000022526.1">
    <property type="protein sequence ID" value="ENSPMEP00000014507.1"/>
    <property type="gene ID" value="ENSPMEG00000016898.1"/>
</dbReference>
<keyword evidence="2" id="KW-0812">Transmembrane</keyword>
<dbReference type="PANTHER" id="PTHR46608">
    <property type="entry name" value="T-CELL IMMUNOGLOBULIN AND MUCIN DOMAIN-CONTAINING PROTEIN 4"/>
    <property type="match status" value="1"/>
</dbReference>
<evidence type="ECO:0000256" key="3">
    <source>
        <dbReference type="ARBA" id="ARBA00022729"/>
    </source>
</evidence>
<keyword evidence="3 10" id="KW-0732">Signal</keyword>
<evidence type="ECO:0000313" key="12">
    <source>
        <dbReference type="Ensembl" id="ENSPMEP00000014507.1"/>
    </source>
</evidence>
<dbReference type="InterPro" id="IPR013783">
    <property type="entry name" value="Ig-like_fold"/>
</dbReference>
<evidence type="ECO:0000259" key="11">
    <source>
        <dbReference type="PROSITE" id="PS50835"/>
    </source>
</evidence>
<feature type="domain" description="Ig-like" evidence="11">
    <location>
        <begin position="9"/>
        <end position="133"/>
    </location>
</feature>
<protein>
    <recommendedName>
        <fullName evidence="11">Ig-like domain-containing protein</fullName>
    </recommendedName>
</protein>
<keyword evidence="7" id="KW-0325">Glycoprotein</keyword>
<dbReference type="SUPFAM" id="SSF48726">
    <property type="entry name" value="Immunoglobulin"/>
    <property type="match status" value="1"/>
</dbReference>
<dbReference type="GO" id="GO:0043277">
    <property type="term" value="P:apoptotic cell clearance"/>
    <property type="evidence" value="ECO:0007669"/>
    <property type="project" value="TreeGrafter"/>
</dbReference>
<keyword evidence="4" id="KW-1133">Transmembrane helix</keyword>
<evidence type="ECO:0000256" key="5">
    <source>
        <dbReference type="ARBA" id="ARBA00023136"/>
    </source>
</evidence>
<feature type="chain" id="PRO_5017264470" description="Ig-like domain-containing protein" evidence="10">
    <location>
        <begin position="26"/>
        <end position="140"/>
    </location>
</feature>
<dbReference type="FunFam" id="2.60.40.10:FF:000774">
    <property type="entry name" value="Hepatitis A virus cellular receptor 1"/>
    <property type="match status" value="1"/>
</dbReference>
<dbReference type="InterPro" id="IPR003599">
    <property type="entry name" value="Ig_sub"/>
</dbReference>
<reference evidence="12" key="1">
    <citation type="submission" date="2025-08" db="UniProtKB">
        <authorList>
            <consortium name="Ensembl"/>
        </authorList>
    </citation>
    <scope>IDENTIFICATION</scope>
</reference>
<evidence type="ECO:0000256" key="7">
    <source>
        <dbReference type="ARBA" id="ARBA00023180"/>
    </source>
</evidence>
<evidence type="ECO:0000313" key="13">
    <source>
        <dbReference type="Proteomes" id="UP000261480"/>
    </source>
</evidence>
<evidence type="ECO:0000256" key="9">
    <source>
        <dbReference type="ARBA" id="ARBA00038203"/>
    </source>
</evidence>
<keyword evidence="5" id="KW-0472">Membrane</keyword>
<proteinExistence type="inferred from homology"/>
<dbReference type="GO" id="GO:0016020">
    <property type="term" value="C:membrane"/>
    <property type="evidence" value="ECO:0007669"/>
    <property type="project" value="UniProtKB-SubCell"/>
</dbReference>
<organism evidence="12 13">
    <name type="scientific">Poecilia mexicana</name>
    <dbReference type="NCBI Taxonomy" id="48701"/>
    <lineage>
        <taxon>Eukaryota</taxon>
        <taxon>Metazoa</taxon>
        <taxon>Chordata</taxon>
        <taxon>Craniata</taxon>
        <taxon>Vertebrata</taxon>
        <taxon>Euteleostomi</taxon>
        <taxon>Actinopterygii</taxon>
        <taxon>Neopterygii</taxon>
        <taxon>Teleostei</taxon>
        <taxon>Neoteleostei</taxon>
        <taxon>Acanthomorphata</taxon>
        <taxon>Ovalentaria</taxon>
        <taxon>Atherinomorphae</taxon>
        <taxon>Cyprinodontiformes</taxon>
        <taxon>Poeciliidae</taxon>
        <taxon>Poeciliinae</taxon>
        <taxon>Poecilia</taxon>
    </lineage>
</organism>
<dbReference type="PROSITE" id="PS50835">
    <property type="entry name" value="IG_LIKE"/>
    <property type="match status" value="1"/>
</dbReference>
<dbReference type="Gene3D" id="2.60.40.10">
    <property type="entry name" value="Immunoglobulins"/>
    <property type="match status" value="1"/>
</dbReference>
<name>A0A3B3XHK3_9TELE</name>
<keyword evidence="6" id="KW-1015">Disulfide bond</keyword>
<dbReference type="InterPro" id="IPR036179">
    <property type="entry name" value="Ig-like_dom_sf"/>
</dbReference>
<dbReference type="STRING" id="48701.ENSPMEP00000014507"/>
<dbReference type="GO" id="GO:0001786">
    <property type="term" value="F:phosphatidylserine binding"/>
    <property type="evidence" value="ECO:0007669"/>
    <property type="project" value="TreeGrafter"/>
</dbReference>
<dbReference type="Proteomes" id="UP000261480">
    <property type="component" value="Unplaced"/>
</dbReference>
<dbReference type="SMART" id="SM00409">
    <property type="entry name" value="IG"/>
    <property type="match status" value="1"/>
</dbReference>
<evidence type="ECO:0000256" key="8">
    <source>
        <dbReference type="ARBA" id="ARBA00023319"/>
    </source>
</evidence>
<evidence type="ECO:0000256" key="6">
    <source>
        <dbReference type="ARBA" id="ARBA00023157"/>
    </source>
</evidence>
<dbReference type="PANTHER" id="PTHR46608:SF3">
    <property type="entry name" value="T-CELL IMMUNOGLOBULIN AND MUCIN DOMAIN-CONTAINING PROTEIN 4"/>
    <property type="match status" value="1"/>
</dbReference>
<dbReference type="InterPro" id="IPR007110">
    <property type="entry name" value="Ig-like_dom"/>
</dbReference>
<evidence type="ECO:0000256" key="2">
    <source>
        <dbReference type="ARBA" id="ARBA00022692"/>
    </source>
</evidence>
<dbReference type="Pfam" id="PF07686">
    <property type="entry name" value="V-set"/>
    <property type="match status" value="1"/>
</dbReference>
<dbReference type="GO" id="GO:0060097">
    <property type="term" value="P:cytoskeletal rearrangement involved in phagocytosis, engulfment"/>
    <property type="evidence" value="ECO:0007669"/>
    <property type="project" value="TreeGrafter"/>
</dbReference>
<dbReference type="AlphaFoldDB" id="A0A3B3XHK3"/>
<keyword evidence="13" id="KW-1185">Reference proteome</keyword>
<accession>A0A3B3XHK3</accession>
<evidence type="ECO:0000256" key="10">
    <source>
        <dbReference type="SAM" id="SignalP"/>
    </source>
</evidence>
<comment type="similarity">
    <text evidence="9">Belongs to the immunoglobulin superfamily. TIM family.</text>
</comment>